<dbReference type="Proteomes" id="UP000756132">
    <property type="component" value="Chromosome 11"/>
</dbReference>
<dbReference type="RefSeq" id="XP_047768056.1">
    <property type="nucleotide sequence ID" value="XM_047912078.1"/>
</dbReference>
<dbReference type="EMBL" id="CP090173">
    <property type="protein sequence ID" value="UJO23690.1"/>
    <property type="molecule type" value="Genomic_DNA"/>
</dbReference>
<proteinExistence type="predicted"/>
<evidence type="ECO:0000313" key="1">
    <source>
        <dbReference type="EMBL" id="UJO23690.1"/>
    </source>
</evidence>
<protein>
    <submittedName>
        <fullName evidence="1">Uncharacterized protein</fullName>
    </submittedName>
</protein>
<dbReference type="GeneID" id="71992808"/>
<reference evidence="1" key="1">
    <citation type="submission" date="2021-12" db="EMBL/GenBank/DDBJ databases">
        <authorList>
            <person name="Zaccaron A."/>
            <person name="Stergiopoulos I."/>
        </authorList>
    </citation>
    <scope>NUCLEOTIDE SEQUENCE</scope>
    <source>
        <strain evidence="1">Race5_Kim</strain>
    </source>
</reference>
<dbReference type="AlphaFoldDB" id="A0A9Q8PJR0"/>
<dbReference type="KEGG" id="ffu:CLAFUR5_12930"/>
<organism evidence="1 2">
    <name type="scientific">Passalora fulva</name>
    <name type="common">Tomato leaf mold</name>
    <name type="synonym">Cladosporium fulvum</name>
    <dbReference type="NCBI Taxonomy" id="5499"/>
    <lineage>
        <taxon>Eukaryota</taxon>
        <taxon>Fungi</taxon>
        <taxon>Dikarya</taxon>
        <taxon>Ascomycota</taxon>
        <taxon>Pezizomycotina</taxon>
        <taxon>Dothideomycetes</taxon>
        <taxon>Dothideomycetidae</taxon>
        <taxon>Mycosphaerellales</taxon>
        <taxon>Mycosphaerellaceae</taxon>
        <taxon>Fulvia</taxon>
    </lineage>
</organism>
<name>A0A9Q8PJR0_PASFU</name>
<gene>
    <name evidence="1" type="ORF">CLAFUR5_12930</name>
</gene>
<reference evidence="1" key="2">
    <citation type="journal article" date="2022" name="Microb. Genom.">
        <title>A chromosome-scale genome assembly of the tomato pathogen Cladosporium fulvum reveals a compartmentalized genome architecture and the presence of a dispensable chromosome.</title>
        <authorList>
            <person name="Zaccaron A.Z."/>
            <person name="Chen L.H."/>
            <person name="Samaras A."/>
            <person name="Stergiopoulos I."/>
        </authorList>
    </citation>
    <scope>NUCLEOTIDE SEQUENCE</scope>
    <source>
        <strain evidence="1">Race5_Kim</strain>
    </source>
</reference>
<dbReference type="OrthoDB" id="5296at2759"/>
<evidence type="ECO:0000313" key="2">
    <source>
        <dbReference type="Proteomes" id="UP000756132"/>
    </source>
</evidence>
<sequence>MRTEMAAGVGFDKFWHEGGAVTPDESAKSLREWVETFDISKTGTHWASRGPGDIGTAEHVLGPKDKLATPLQLPW</sequence>
<keyword evidence="2" id="KW-1185">Reference proteome</keyword>
<accession>A0A9Q8PJR0</accession>